<sequence>MGVSVLTLILSAACVAITYHLASRLTAVRRLSHVPGPAWAPWSLLWLTRRQLGGRLARDLAQLSQQYGPIFRIGPNSVVISDPFEVRRVWQARGPWSRSRWYEMFRFDQPVETVLSQRDSTAHGALRSKLLPGYSGKDVDNLHSVVDMCIAQFISLVERKYLSTDEMLRPMDLAEKAQFLTLDIISTLAVGSCFGCISEDKDTYGQLASVTGSVPLVVVMANIPDSFMLLQNSISRALLPKEKMEGVRRMMGIAQKNAATRYGPDKTHERDMLGSFVNHGLPYTNAWLETFGQIGAGSDTTATAIRMTILFLITNPHSYSKLLSEIDTAVEDGRVSSPITDDQAKKLPYLQAVIKEGLRMWPPVAGLMPKICGSDQVVCGKNIPAGTEVSWAAIPTLRNKEVFGHDAECFRPGRWLDETAKERLPVMEQVVMLCFGAPSRWECLGKTIALVELNKVFFEVLRRFDISLVDPIAPLKTYDASLSIQSDLWVRIQRRA</sequence>
<evidence type="ECO:0000256" key="2">
    <source>
        <dbReference type="ARBA" id="ARBA00022723"/>
    </source>
</evidence>
<dbReference type="GO" id="GO:0016705">
    <property type="term" value="F:oxidoreductase activity, acting on paired donors, with incorporation or reduction of molecular oxygen"/>
    <property type="evidence" value="ECO:0007669"/>
    <property type="project" value="InterPro"/>
</dbReference>
<evidence type="ECO:0000256" key="3">
    <source>
        <dbReference type="ARBA" id="ARBA00023004"/>
    </source>
</evidence>
<evidence type="ECO:0000256" key="1">
    <source>
        <dbReference type="ARBA" id="ARBA00022617"/>
    </source>
</evidence>
<dbReference type="SUPFAM" id="SSF48264">
    <property type="entry name" value="Cytochrome P450"/>
    <property type="match status" value="1"/>
</dbReference>
<proteinExistence type="predicted"/>
<dbReference type="GO" id="GO:0020037">
    <property type="term" value="F:heme binding"/>
    <property type="evidence" value="ECO:0007669"/>
    <property type="project" value="InterPro"/>
</dbReference>
<evidence type="ECO:0000313" key="5">
    <source>
        <dbReference type="EMBL" id="KAK0752653.1"/>
    </source>
</evidence>
<dbReference type="Gene3D" id="1.10.630.10">
    <property type="entry name" value="Cytochrome P450"/>
    <property type="match status" value="1"/>
</dbReference>
<comment type="cofactor">
    <cofactor evidence="4">
        <name>heme</name>
        <dbReference type="ChEBI" id="CHEBI:30413"/>
    </cofactor>
</comment>
<dbReference type="InterPro" id="IPR002401">
    <property type="entry name" value="Cyt_P450_E_grp-I"/>
</dbReference>
<dbReference type="InterPro" id="IPR036396">
    <property type="entry name" value="Cyt_P450_sf"/>
</dbReference>
<evidence type="ECO:0000256" key="4">
    <source>
        <dbReference type="PIRSR" id="PIRSR602401-1"/>
    </source>
</evidence>
<keyword evidence="2 4" id="KW-0479">Metal-binding</keyword>
<keyword evidence="1 4" id="KW-0349">Heme</keyword>
<evidence type="ECO:0000313" key="6">
    <source>
        <dbReference type="Proteomes" id="UP001172155"/>
    </source>
</evidence>
<dbReference type="GO" id="GO:0005506">
    <property type="term" value="F:iron ion binding"/>
    <property type="evidence" value="ECO:0007669"/>
    <property type="project" value="InterPro"/>
</dbReference>
<dbReference type="InterPro" id="IPR001128">
    <property type="entry name" value="Cyt_P450"/>
</dbReference>
<dbReference type="GO" id="GO:0004497">
    <property type="term" value="F:monooxygenase activity"/>
    <property type="evidence" value="ECO:0007669"/>
    <property type="project" value="InterPro"/>
</dbReference>
<dbReference type="PRINTS" id="PR00463">
    <property type="entry name" value="EP450I"/>
</dbReference>
<keyword evidence="3 4" id="KW-0408">Iron</keyword>
<dbReference type="PANTHER" id="PTHR24305">
    <property type="entry name" value="CYTOCHROME P450"/>
    <property type="match status" value="1"/>
</dbReference>
<dbReference type="InterPro" id="IPR050121">
    <property type="entry name" value="Cytochrome_P450_monoxygenase"/>
</dbReference>
<name>A0AA40KB30_9PEZI</name>
<dbReference type="CDD" id="cd11060">
    <property type="entry name" value="CYP57A1-like"/>
    <property type="match status" value="1"/>
</dbReference>
<dbReference type="PRINTS" id="PR00385">
    <property type="entry name" value="P450"/>
</dbReference>
<dbReference type="Pfam" id="PF00067">
    <property type="entry name" value="p450"/>
    <property type="match status" value="1"/>
</dbReference>
<dbReference type="Proteomes" id="UP001172155">
    <property type="component" value="Unassembled WGS sequence"/>
</dbReference>
<keyword evidence="6" id="KW-1185">Reference proteome</keyword>
<feature type="binding site" description="axial binding residue" evidence="4">
    <location>
        <position position="443"/>
    </location>
    <ligand>
        <name>heme</name>
        <dbReference type="ChEBI" id="CHEBI:30413"/>
    </ligand>
    <ligandPart>
        <name>Fe</name>
        <dbReference type="ChEBI" id="CHEBI:18248"/>
    </ligandPart>
</feature>
<dbReference type="EMBL" id="JAUKUD010000002">
    <property type="protein sequence ID" value="KAK0752653.1"/>
    <property type="molecule type" value="Genomic_DNA"/>
</dbReference>
<accession>A0AA40KB30</accession>
<gene>
    <name evidence="5" type="ORF">B0T18DRAFT_319007</name>
</gene>
<organism evidence="5 6">
    <name type="scientific">Schizothecium vesticola</name>
    <dbReference type="NCBI Taxonomy" id="314040"/>
    <lineage>
        <taxon>Eukaryota</taxon>
        <taxon>Fungi</taxon>
        <taxon>Dikarya</taxon>
        <taxon>Ascomycota</taxon>
        <taxon>Pezizomycotina</taxon>
        <taxon>Sordariomycetes</taxon>
        <taxon>Sordariomycetidae</taxon>
        <taxon>Sordariales</taxon>
        <taxon>Schizotheciaceae</taxon>
        <taxon>Schizothecium</taxon>
    </lineage>
</organism>
<comment type="caution">
    <text evidence="5">The sequence shown here is derived from an EMBL/GenBank/DDBJ whole genome shotgun (WGS) entry which is preliminary data.</text>
</comment>
<protein>
    <submittedName>
        <fullName evidence="5">Benzoate 4-monooxygenase cytochrome P450</fullName>
    </submittedName>
</protein>
<dbReference type="PANTHER" id="PTHR24305:SF168">
    <property type="entry name" value="P450, PUTATIVE (EUROFUNG)-RELATED"/>
    <property type="match status" value="1"/>
</dbReference>
<reference evidence="5" key="1">
    <citation type="submission" date="2023-06" db="EMBL/GenBank/DDBJ databases">
        <title>Genome-scale phylogeny and comparative genomics of the fungal order Sordariales.</title>
        <authorList>
            <consortium name="Lawrence Berkeley National Laboratory"/>
            <person name="Hensen N."/>
            <person name="Bonometti L."/>
            <person name="Westerberg I."/>
            <person name="Brannstrom I.O."/>
            <person name="Guillou S."/>
            <person name="Cros-Aarteil S."/>
            <person name="Calhoun S."/>
            <person name="Haridas S."/>
            <person name="Kuo A."/>
            <person name="Mondo S."/>
            <person name="Pangilinan J."/>
            <person name="Riley R."/>
            <person name="LaButti K."/>
            <person name="Andreopoulos B."/>
            <person name="Lipzen A."/>
            <person name="Chen C."/>
            <person name="Yanf M."/>
            <person name="Daum C."/>
            <person name="Ng V."/>
            <person name="Clum A."/>
            <person name="Steindorff A."/>
            <person name="Ohm R."/>
            <person name="Martin F."/>
            <person name="Silar P."/>
            <person name="Natvig D."/>
            <person name="Lalanne C."/>
            <person name="Gautier V."/>
            <person name="Ament-velasquez S.L."/>
            <person name="Kruys A."/>
            <person name="Hutchinson M.I."/>
            <person name="Powell A.J."/>
            <person name="Barry K."/>
            <person name="Miller A.N."/>
            <person name="Grigoriev I.V."/>
            <person name="Debuchy R."/>
            <person name="Gladieux P."/>
            <person name="Thoren M.H."/>
            <person name="Johannesson H."/>
        </authorList>
    </citation>
    <scope>NUCLEOTIDE SEQUENCE</scope>
    <source>
        <strain evidence="5">SMH3187-1</strain>
    </source>
</reference>
<dbReference type="AlphaFoldDB" id="A0AA40KB30"/>